<dbReference type="EMBL" id="JBEDUW010000003">
    <property type="protein sequence ID" value="KAK9941261.1"/>
    <property type="molecule type" value="Genomic_DNA"/>
</dbReference>
<keyword evidence="3" id="KW-0326">Glycosidase</keyword>
<proteinExistence type="inferred from homology"/>
<dbReference type="GO" id="GO:0005975">
    <property type="term" value="P:carbohydrate metabolic process"/>
    <property type="evidence" value="ECO:0007669"/>
    <property type="project" value="InterPro"/>
</dbReference>
<keyword evidence="5" id="KW-0732">Signal</keyword>
<dbReference type="Proteomes" id="UP001457282">
    <property type="component" value="Unassembled WGS sequence"/>
</dbReference>
<dbReference type="GO" id="GO:0008422">
    <property type="term" value="F:beta-glucosidase activity"/>
    <property type="evidence" value="ECO:0007669"/>
    <property type="project" value="TreeGrafter"/>
</dbReference>
<organism evidence="6 7">
    <name type="scientific">Rubus argutus</name>
    <name type="common">Southern blackberry</name>
    <dbReference type="NCBI Taxonomy" id="59490"/>
    <lineage>
        <taxon>Eukaryota</taxon>
        <taxon>Viridiplantae</taxon>
        <taxon>Streptophyta</taxon>
        <taxon>Embryophyta</taxon>
        <taxon>Tracheophyta</taxon>
        <taxon>Spermatophyta</taxon>
        <taxon>Magnoliopsida</taxon>
        <taxon>eudicotyledons</taxon>
        <taxon>Gunneridae</taxon>
        <taxon>Pentapetalae</taxon>
        <taxon>rosids</taxon>
        <taxon>fabids</taxon>
        <taxon>Rosales</taxon>
        <taxon>Rosaceae</taxon>
        <taxon>Rosoideae</taxon>
        <taxon>Rosoideae incertae sedis</taxon>
        <taxon>Rubus</taxon>
    </lineage>
</organism>
<evidence type="ECO:0000256" key="4">
    <source>
        <dbReference type="RuleBase" id="RU003690"/>
    </source>
</evidence>
<name>A0AAW1XYC4_RUBAR</name>
<reference evidence="6 7" key="1">
    <citation type="journal article" date="2023" name="G3 (Bethesda)">
        <title>A chromosome-length genome assembly and annotation of blackberry (Rubus argutus, cv. 'Hillquist').</title>
        <authorList>
            <person name="Bruna T."/>
            <person name="Aryal R."/>
            <person name="Dudchenko O."/>
            <person name="Sargent D.J."/>
            <person name="Mead D."/>
            <person name="Buti M."/>
            <person name="Cavallini A."/>
            <person name="Hytonen T."/>
            <person name="Andres J."/>
            <person name="Pham M."/>
            <person name="Weisz D."/>
            <person name="Mascagni F."/>
            <person name="Usai G."/>
            <person name="Natali L."/>
            <person name="Bassil N."/>
            <person name="Fernandez G.E."/>
            <person name="Lomsadze A."/>
            <person name="Armour M."/>
            <person name="Olukolu B."/>
            <person name="Poorten T."/>
            <person name="Britton C."/>
            <person name="Davik J."/>
            <person name="Ashrafi H."/>
            <person name="Aiden E.L."/>
            <person name="Borodovsky M."/>
            <person name="Worthington M."/>
        </authorList>
    </citation>
    <scope>NUCLEOTIDE SEQUENCE [LARGE SCALE GENOMIC DNA]</scope>
    <source>
        <strain evidence="6">PI 553951</strain>
    </source>
</reference>
<sequence>MAMQASSSLGIVLLLLAGFILRSSKAFPLSTPLYDTSFLNRSSFPAGFIFGTASASYQVLLKKVVEDQAYGIPTLTNIQRPLLYTKTKYDDPLIYITENGIDQLNDPKLTLEEALFDTSRVDYHFRHLYYLQKAIKDGVKVKGYFVWSLLDNFEWVSGYTVRFGINYVDYKNEQKRYPKLSAHWFKNFLKKY</sequence>
<feature type="signal peptide" evidence="5">
    <location>
        <begin position="1"/>
        <end position="26"/>
    </location>
</feature>
<dbReference type="SUPFAM" id="SSF51445">
    <property type="entry name" value="(Trans)glycosidases"/>
    <property type="match status" value="1"/>
</dbReference>
<evidence type="ECO:0000256" key="5">
    <source>
        <dbReference type="SAM" id="SignalP"/>
    </source>
</evidence>
<dbReference type="InterPro" id="IPR017853">
    <property type="entry name" value="GH"/>
</dbReference>
<evidence type="ECO:0000313" key="7">
    <source>
        <dbReference type="Proteomes" id="UP001457282"/>
    </source>
</evidence>
<dbReference type="InterPro" id="IPR001360">
    <property type="entry name" value="Glyco_hydro_1"/>
</dbReference>
<comment type="similarity">
    <text evidence="1 4">Belongs to the glycosyl hydrolase 1 family.</text>
</comment>
<feature type="chain" id="PRO_5043811116" evidence="5">
    <location>
        <begin position="27"/>
        <end position="192"/>
    </location>
</feature>
<accession>A0AAW1XYC4</accession>
<evidence type="ECO:0000256" key="3">
    <source>
        <dbReference type="ARBA" id="ARBA00023295"/>
    </source>
</evidence>
<dbReference type="Gene3D" id="3.20.20.80">
    <property type="entry name" value="Glycosidases"/>
    <property type="match status" value="1"/>
</dbReference>
<evidence type="ECO:0000313" key="6">
    <source>
        <dbReference type="EMBL" id="KAK9941261.1"/>
    </source>
</evidence>
<dbReference type="AlphaFoldDB" id="A0AAW1XYC4"/>
<dbReference type="PRINTS" id="PR00131">
    <property type="entry name" value="GLHYDRLASE1"/>
</dbReference>
<evidence type="ECO:0000256" key="1">
    <source>
        <dbReference type="ARBA" id="ARBA00010838"/>
    </source>
</evidence>
<protein>
    <submittedName>
        <fullName evidence="6">Uncharacterized protein</fullName>
    </submittedName>
</protein>
<keyword evidence="2" id="KW-0378">Hydrolase</keyword>
<comment type="caution">
    <text evidence="6">The sequence shown here is derived from an EMBL/GenBank/DDBJ whole genome shotgun (WGS) entry which is preliminary data.</text>
</comment>
<dbReference type="PANTHER" id="PTHR10353:SF137">
    <property type="entry name" value="MYROSINASE 3-RELATED"/>
    <property type="match status" value="1"/>
</dbReference>
<gene>
    <name evidence="6" type="ORF">M0R45_017874</name>
</gene>
<dbReference type="Pfam" id="PF00232">
    <property type="entry name" value="Glyco_hydro_1"/>
    <property type="match status" value="1"/>
</dbReference>
<dbReference type="PANTHER" id="PTHR10353">
    <property type="entry name" value="GLYCOSYL HYDROLASE"/>
    <property type="match status" value="1"/>
</dbReference>
<keyword evidence="7" id="KW-1185">Reference proteome</keyword>
<evidence type="ECO:0000256" key="2">
    <source>
        <dbReference type="ARBA" id="ARBA00022801"/>
    </source>
</evidence>